<evidence type="ECO:0000313" key="8">
    <source>
        <dbReference type="Proteomes" id="UP000584325"/>
    </source>
</evidence>
<dbReference type="EMBL" id="JACHXS010000001">
    <property type="protein sequence ID" value="MBB3219976.1"/>
    <property type="molecule type" value="Genomic_DNA"/>
</dbReference>
<evidence type="ECO:0000259" key="3">
    <source>
        <dbReference type="PROSITE" id="PS50980"/>
    </source>
</evidence>
<dbReference type="AlphaFoldDB" id="A0A4P8HK67"/>
<dbReference type="GO" id="GO:1905202">
    <property type="term" value="C:methylcrotonoyl-CoA carboxylase complex"/>
    <property type="evidence" value="ECO:0007669"/>
    <property type="project" value="TreeGrafter"/>
</dbReference>
<dbReference type="FunFam" id="3.90.226.10:FF:000007">
    <property type="entry name" value="Methylcrotonoyl-CoA carboxylase subunit beta"/>
    <property type="match status" value="1"/>
</dbReference>
<accession>A0A4P8HK67</accession>
<sequence length="534" mass="57095">MTVIETKLNPRGDDFKANAAAMQALVDDLRAKVGKIAAGGGAAASAKHVARGKLLPRERVRLLLDPGTPFLELSQMAAFGMYDDAAPAAGIITGIGRVAGQECVIVCNDATVKGGTYYPVTVKKHLRAQEIADQNNLPCIYLVDSGGANLPNQDEVFPDRDHFGRIFYNQANMSARGIPQIAVVMGSCTAGGAYVPAMSDESIIVKEQGTIFLGGPPLVKAATGEVVSAEDLGGGDVHTRLSGVADHLAQNDTHALALARNIVSHLNRCKPAAAVHEVVAPKYAPEELYGVIPVDTRKPFDIREVIARIVDGSEFDEFKARYGATLVCGFARIFGMKVGIIANNGILFSESALKGAHFIELCAQRRIPLVFLQNITGFMVGRKYENEGIARNGAKMVTAVATAAVPKFTVVIGGSFGAGNYGMCGRAYSPRFVWMWPNARISVMGGEQAASVLATVKRDGIEARGGQWSQDEEAAFKQPIKEQYEQQGHPYYASARLWDDGIIDPADTRMVLGLGLSAALNAPIPETKFGLFRM</sequence>
<dbReference type="InterPro" id="IPR011762">
    <property type="entry name" value="COA_CT_N"/>
</dbReference>
<dbReference type="FunFam" id="3.90.226.10:FF:000004">
    <property type="entry name" value="Methylcrotonoyl-CoA carboxylase beta chain"/>
    <property type="match status" value="1"/>
</dbReference>
<dbReference type="Proteomes" id="UP000298763">
    <property type="component" value="Chromosome"/>
</dbReference>
<dbReference type="PANTHER" id="PTHR22855">
    <property type="entry name" value="ACETYL, PROPIONYL, PYRUVATE, AND GLUTACONYL CARBOXYLASE-RELATED"/>
    <property type="match status" value="1"/>
</dbReference>
<comment type="similarity">
    <text evidence="1">Belongs to the AccD/PCCB family.</text>
</comment>
<dbReference type="InterPro" id="IPR011763">
    <property type="entry name" value="COA_CT_C"/>
</dbReference>
<dbReference type="EC" id="6.4.1.4" evidence="5"/>
<dbReference type="EMBL" id="CP040017">
    <property type="protein sequence ID" value="QCP09987.1"/>
    <property type="molecule type" value="Genomic_DNA"/>
</dbReference>
<dbReference type="InterPro" id="IPR034733">
    <property type="entry name" value="AcCoA_carboxyl_beta"/>
</dbReference>
<organism evidence="5 8">
    <name type="scientific">Pseudoduganella umbonata</name>
    <dbReference type="NCBI Taxonomy" id="864828"/>
    <lineage>
        <taxon>Bacteria</taxon>
        <taxon>Pseudomonadati</taxon>
        <taxon>Pseudomonadota</taxon>
        <taxon>Betaproteobacteria</taxon>
        <taxon>Burkholderiales</taxon>
        <taxon>Oxalobacteraceae</taxon>
        <taxon>Telluria group</taxon>
        <taxon>Pseudoduganella</taxon>
    </lineage>
</organism>
<dbReference type="OrthoDB" id="9803706at2"/>
<evidence type="ECO:0000313" key="6">
    <source>
        <dbReference type="EMBL" id="QCP09987.1"/>
    </source>
</evidence>
<dbReference type="GO" id="GO:0004485">
    <property type="term" value="F:methylcrotonoyl-CoA carboxylase activity"/>
    <property type="evidence" value="ECO:0007669"/>
    <property type="project" value="UniProtKB-EC"/>
</dbReference>
<dbReference type="RefSeq" id="WP_137312873.1">
    <property type="nucleotide sequence ID" value="NZ_CP040017.1"/>
</dbReference>
<evidence type="ECO:0000313" key="7">
    <source>
        <dbReference type="Proteomes" id="UP000298763"/>
    </source>
</evidence>
<reference evidence="6 7" key="1">
    <citation type="submission" date="2019-05" db="EMBL/GenBank/DDBJ databases">
        <title>Draft Genome Sequences of Six Type Strains of the Genus Massilia.</title>
        <authorList>
            <person name="Miess H."/>
            <person name="Frediansyhah A."/>
            <person name="Gross H."/>
        </authorList>
    </citation>
    <scope>NUCLEOTIDE SEQUENCE [LARGE SCALE GENOMIC DNA]</scope>
    <source>
        <strain evidence="6 7">DSMZ 26121</strain>
    </source>
</reference>
<dbReference type="Gene3D" id="3.90.226.10">
    <property type="entry name" value="2-enoyl-CoA Hydratase, Chain A, domain 1"/>
    <property type="match status" value="2"/>
</dbReference>
<evidence type="ECO:0000256" key="1">
    <source>
        <dbReference type="ARBA" id="ARBA00006102"/>
    </source>
</evidence>
<keyword evidence="7" id="KW-1185">Reference proteome</keyword>
<evidence type="ECO:0000313" key="5">
    <source>
        <dbReference type="EMBL" id="MBB3219976.1"/>
    </source>
</evidence>
<feature type="domain" description="CoA carboxyltransferase N-terminal" evidence="3">
    <location>
        <begin position="22"/>
        <end position="278"/>
    </location>
</feature>
<dbReference type="SUPFAM" id="SSF52096">
    <property type="entry name" value="ClpP/crotonase"/>
    <property type="match status" value="2"/>
</dbReference>
<dbReference type="PANTHER" id="PTHR22855:SF13">
    <property type="entry name" value="METHYLCROTONOYL-COA CARBOXYLASE BETA CHAIN, MITOCHONDRIAL"/>
    <property type="match status" value="1"/>
</dbReference>
<evidence type="ECO:0000256" key="2">
    <source>
        <dbReference type="ARBA" id="ARBA00046317"/>
    </source>
</evidence>
<dbReference type="InterPro" id="IPR045190">
    <property type="entry name" value="MCCB/AccD1-like"/>
</dbReference>
<proteinExistence type="inferred from homology"/>
<dbReference type="PROSITE" id="PS50989">
    <property type="entry name" value="COA_CT_CTER"/>
    <property type="match status" value="1"/>
</dbReference>
<dbReference type="Proteomes" id="UP000584325">
    <property type="component" value="Unassembled WGS sequence"/>
</dbReference>
<dbReference type="Pfam" id="PF01039">
    <property type="entry name" value="Carboxyl_trans"/>
    <property type="match status" value="1"/>
</dbReference>
<reference evidence="5 8" key="2">
    <citation type="submission" date="2020-08" db="EMBL/GenBank/DDBJ databases">
        <title>Genomic Encyclopedia of Type Strains, Phase III (KMG-III): the genomes of soil and plant-associated and newly described type strains.</title>
        <authorList>
            <person name="Whitman W."/>
        </authorList>
    </citation>
    <scope>NUCLEOTIDE SEQUENCE [LARGE SCALE GENOMIC DNA]</scope>
    <source>
        <strain evidence="5 8">CECT 7753</strain>
    </source>
</reference>
<gene>
    <name evidence="6" type="ORF">FCL38_05790</name>
    <name evidence="5" type="ORF">FHS02_000763</name>
</gene>
<keyword evidence="5" id="KW-0436">Ligase</keyword>
<dbReference type="PROSITE" id="PS50980">
    <property type="entry name" value="COA_CT_NTER"/>
    <property type="match status" value="1"/>
</dbReference>
<evidence type="ECO:0000259" key="4">
    <source>
        <dbReference type="PROSITE" id="PS50989"/>
    </source>
</evidence>
<feature type="domain" description="CoA carboxyltransferase C-terminal" evidence="4">
    <location>
        <begin position="280"/>
        <end position="526"/>
    </location>
</feature>
<comment type="pathway">
    <text evidence="2">Amino-acid degradation; L-leucine degradation.</text>
</comment>
<name>A0A4P8HK67_9BURK</name>
<protein>
    <submittedName>
        <fullName evidence="5">3-methylcrotonyl-CoA carboxylase beta subunit</fullName>
        <ecNumber evidence="5">6.4.1.4</ecNumber>
    </submittedName>
    <submittedName>
        <fullName evidence="6">Methylcrotonoyl-CoA carboxylase</fullName>
    </submittedName>
</protein>
<dbReference type="GO" id="GO:0006552">
    <property type="term" value="P:L-leucine catabolic process"/>
    <property type="evidence" value="ECO:0007669"/>
    <property type="project" value="TreeGrafter"/>
</dbReference>
<dbReference type="InterPro" id="IPR029045">
    <property type="entry name" value="ClpP/crotonase-like_dom_sf"/>
</dbReference>